<evidence type="ECO:0000313" key="5">
    <source>
        <dbReference type="EMBL" id="CBY33647.1"/>
    </source>
</evidence>
<feature type="compositionally biased region" description="Basic and acidic residues" evidence="3">
    <location>
        <begin position="381"/>
        <end position="406"/>
    </location>
</feature>
<dbReference type="Gene3D" id="3.80.10.10">
    <property type="entry name" value="Ribonuclease Inhibitor"/>
    <property type="match status" value="2"/>
</dbReference>
<evidence type="ECO:0000256" key="3">
    <source>
        <dbReference type="SAM" id="MobiDB-lite"/>
    </source>
</evidence>
<dbReference type="Pfam" id="PF12799">
    <property type="entry name" value="LRR_4"/>
    <property type="match status" value="2"/>
</dbReference>
<feature type="compositionally biased region" description="Basic and acidic residues" evidence="3">
    <location>
        <begin position="302"/>
        <end position="314"/>
    </location>
</feature>
<dbReference type="InterPro" id="IPR001611">
    <property type="entry name" value="Leu-rich_rpt"/>
</dbReference>
<feature type="compositionally biased region" description="Basic and acidic residues" evidence="3">
    <location>
        <begin position="9"/>
        <end position="19"/>
    </location>
</feature>
<dbReference type="PROSITE" id="PS50106">
    <property type="entry name" value="PDZ"/>
    <property type="match status" value="1"/>
</dbReference>
<feature type="compositionally biased region" description="Basic and acidic residues" evidence="3">
    <location>
        <begin position="423"/>
        <end position="439"/>
    </location>
</feature>
<dbReference type="InterPro" id="IPR036034">
    <property type="entry name" value="PDZ_sf"/>
</dbReference>
<keyword evidence="1" id="KW-0433">Leucine-rich repeat</keyword>
<sequence length="930" mass="102809">MGNCGGKPIAKETIDESQKSHQQIPKALIRSEVRKSVRHVDLSGNSIKEIDSKFWLNENIVEINISKNSTFCTIPAELAKLSKLERLDLSNTGITDIPAFVWTMQSLKILNISGTKVSSLGLLAENNIASLDISGLGLTELPASVNAFKNLQVLNASGNKLTTLPDEISKCEKLKELNLEENPLTHLPFAENLQKLEVLKITKDQKEKAVTLHESIYKEKNCLTCAYFKSGAAPVAPKRSESLAKKNEEAEMNVTIVTASTEVKAAPRIMEPPKIVIDEFEENTEIKEEKTNEAPEAAAKIASEEPTKIEKKDETEENKEDAEEEKRSRKSSSSSSSSSESGKSCSDCDQCDDEPKTEQPAEIEAEEKQKETAQESAIVIEEEKTPSEEQKITIEQLKSHSEKPTEAMEQEEPAEITFVIEKEEKSEIPPESPKPEIAPKPKSVSFSIEEYPGEVDHVVEKMEITESKEEGEEGVKITTLTTTVTTVINGDENSTCENVEKSEKISTSENVKQAQTAVTSESENFQSEIIRSRGVGSVKRSMMMFMAEQEKAAESKTSATRNVKKMPAYVDYQTDQPSITGAGVVRVAVPIPQNFVEPKKEKKTIKTGRIDQIYDDAPEQEPTLKFIPNKPSMDLVSSTPKPAEDHKARVKIAASEEARAIVASAATRNASIENEDEIFVEKNFDKQVTVQKQENVETEVVETENGILTTEEEQRRGISFGATLEEMKRLRTAVAGAYVTTTKTTTRVSASRNVTYSHQETIDYDDREVTQNEFVNGDLVKSDMSFGDIKIENEHLRPPSSPRSDANEEEESKIELTILDILKQTHFDEEAQEIVVTAKRERGASLGLSITNPLEEPAVDVPLAADTVIVKSIVVSSGTTFNHAPKIGDVLVSIDGIEINSSNIESELQNCGNLITLKFKRFPSAFTGYN</sequence>
<dbReference type="InterPro" id="IPR001478">
    <property type="entry name" value="PDZ"/>
</dbReference>
<dbReference type="InterPro" id="IPR003591">
    <property type="entry name" value="Leu-rich_rpt_typical-subtyp"/>
</dbReference>
<dbReference type="EMBL" id="FN654434">
    <property type="protein sequence ID" value="CBY33647.1"/>
    <property type="molecule type" value="Genomic_DNA"/>
</dbReference>
<dbReference type="InterPro" id="IPR025875">
    <property type="entry name" value="Leu-rich_rpt_4"/>
</dbReference>
<name>E4YDN6_OIKDI</name>
<dbReference type="GO" id="GO:0005737">
    <property type="term" value="C:cytoplasm"/>
    <property type="evidence" value="ECO:0007669"/>
    <property type="project" value="TreeGrafter"/>
</dbReference>
<dbReference type="AlphaFoldDB" id="E4YDN6"/>
<dbReference type="Proteomes" id="UP000011014">
    <property type="component" value="Unassembled WGS sequence"/>
</dbReference>
<dbReference type="InterPro" id="IPR050216">
    <property type="entry name" value="LRR_domain-containing"/>
</dbReference>
<reference evidence="5" key="1">
    <citation type="journal article" date="2010" name="Science">
        <title>Plasticity of animal genome architecture unmasked by rapid evolution of a pelagic tunicate.</title>
        <authorList>
            <person name="Denoeud F."/>
            <person name="Henriet S."/>
            <person name="Mungpakdee S."/>
            <person name="Aury J.M."/>
            <person name="Da Silva C."/>
            <person name="Brinkmann H."/>
            <person name="Mikhaleva J."/>
            <person name="Olsen L.C."/>
            <person name="Jubin C."/>
            <person name="Canestro C."/>
            <person name="Bouquet J.M."/>
            <person name="Danks G."/>
            <person name="Poulain J."/>
            <person name="Campsteijn C."/>
            <person name="Adamski M."/>
            <person name="Cross I."/>
            <person name="Yadetie F."/>
            <person name="Muffato M."/>
            <person name="Louis A."/>
            <person name="Butcher S."/>
            <person name="Tsagkogeorga G."/>
            <person name="Konrad A."/>
            <person name="Singh S."/>
            <person name="Jensen M.F."/>
            <person name="Cong E.H."/>
            <person name="Eikeseth-Otteraa H."/>
            <person name="Noel B."/>
            <person name="Anthouard V."/>
            <person name="Porcel B.M."/>
            <person name="Kachouri-Lafond R."/>
            <person name="Nishino A."/>
            <person name="Ugolini M."/>
            <person name="Chourrout P."/>
            <person name="Nishida H."/>
            <person name="Aasland R."/>
            <person name="Huzurbazar S."/>
            <person name="Westhof E."/>
            <person name="Delsuc F."/>
            <person name="Lehrach H."/>
            <person name="Reinhardt R."/>
            <person name="Weissenbach J."/>
            <person name="Roy S.W."/>
            <person name="Artiguenave F."/>
            <person name="Postlethwait J.H."/>
            <person name="Manak J.R."/>
            <person name="Thompson E.M."/>
            <person name="Jaillon O."/>
            <person name="Du Pasquier L."/>
            <person name="Boudinot P."/>
            <person name="Liberles D.A."/>
            <person name="Volff J.N."/>
            <person name="Philippe H."/>
            <person name="Lenhard B."/>
            <person name="Roest Crollius H."/>
            <person name="Wincker P."/>
            <person name="Chourrout D."/>
        </authorList>
    </citation>
    <scope>NUCLEOTIDE SEQUENCE [LARGE SCALE GENOMIC DNA]</scope>
</reference>
<feature type="region of interest" description="Disordered" evidence="3">
    <location>
        <begin position="286"/>
        <end position="412"/>
    </location>
</feature>
<proteinExistence type="predicted"/>
<dbReference type="SMART" id="SM00369">
    <property type="entry name" value="LRR_TYP"/>
    <property type="match status" value="3"/>
</dbReference>
<organism evidence="5">
    <name type="scientific">Oikopleura dioica</name>
    <name type="common">Tunicate</name>
    <dbReference type="NCBI Taxonomy" id="34765"/>
    <lineage>
        <taxon>Eukaryota</taxon>
        <taxon>Metazoa</taxon>
        <taxon>Chordata</taxon>
        <taxon>Tunicata</taxon>
        <taxon>Appendicularia</taxon>
        <taxon>Copelata</taxon>
        <taxon>Oikopleuridae</taxon>
        <taxon>Oikopleura</taxon>
    </lineage>
</organism>
<evidence type="ECO:0000259" key="4">
    <source>
        <dbReference type="PROSITE" id="PS50106"/>
    </source>
</evidence>
<feature type="region of interest" description="Disordered" evidence="3">
    <location>
        <begin position="423"/>
        <end position="442"/>
    </location>
</feature>
<dbReference type="PANTHER" id="PTHR48051:SF1">
    <property type="entry name" value="RAS SUPPRESSOR PROTEIN 1"/>
    <property type="match status" value="1"/>
</dbReference>
<feature type="region of interest" description="Disordered" evidence="3">
    <location>
        <begin position="1"/>
        <end position="21"/>
    </location>
</feature>
<accession>E4YDN6</accession>
<dbReference type="SUPFAM" id="SSF52058">
    <property type="entry name" value="L domain-like"/>
    <property type="match status" value="1"/>
</dbReference>
<evidence type="ECO:0000256" key="1">
    <source>
        <dbReference type="ARBA" id="ARBA00022614"/>
    </source>
</evidence>
<feature type="compositionally biased region" description="Low complexity" evidence="3">
    <location>
        <begin position="331"/>
        <end position="345"/>
    </location>
</feature>
<dbReference type="PROSITE" id="PS51450">
    <property type="entry name" value="LRR"/>
    <property type="match status" value="2"/>
</dbReference>
<dbReference type="PANTHER" id="PTHR48051">
    <property type="match status" value="1"/>
</dbReference>
<dbReference type="SUPFAM" id="SSF50156">
    <property type="entry name" value="PDZ domain-like"/>
    <property type="match status" value="1"/>
</dbReference>
<evidence type="ECO:0000256" key="2">
    <source>
        <dbReference type="ARBA" id="ARBA00022737"/>
    </source>
</evidence>
<feature type="domain" description="PDZ" evidence="4">
    <location>
        <begin position="834"/>
        <end position="923"/>
    </location>
</feature>
<gene>
    <name evidence="5" type="ORF">GSOID_T00021573001</name>
</gene>
<keyword evidence="2" id="KW-0677">Repeat</keyword>
<protein>
    <recommendedName>
        <fullName evidence="4">PDZ domain-containing protein</fullName>
    </recommendedName>
</protein>
<dbReference type="InterPro" id="IPR032675">
    <property type="entry name" value="LRR_dom_sf"/>
</dbReference>
<dbReference type="Gene3D" id="2.30.42.10">
    <property type="match status" value="1"/>
</dbReference>